<feature type="region of interest" description="Disordered" evidence="2">
    <location>
        <begin position="176"/>
        <end position="215"/>
    </location>
</feature>
<dbReference type="PROSITE" id="PS50048">
    <property type="entry name" value="ZN2_CY6_FUNGAL_2"/>
    <property type="match status" value="1"/>
</dbReference>
<accession>A0A9P8VAN5</accession>
<protein>
    <recommendedName>
        <fullName evidence="3">Zn(2)-C6 fungal-type domain-containing protein</fullName>
    </recommendedName>
</protein>
<proteinExistence type="predicted"/>
<feature type="domain" description="Zn(2)-C6 fungal-type" evidence="3">
    <location>
        <begin position="378"/>
        <end position="410"/>
    </location>
</feature>
<dbReference type="InterPro" id="IPR036864">
    <property type="entry name" value="Zn2-C6_fun-type_DNA-bd_sf"/>
</dbReference>
<comment type="caution">
    <text evidence="4">The sequence shown here is derived from an EMBL/GenBank/DDBJ whole genome shotgun (WGS) entry which is preliminary data.</text>
</comment>
<feature type="compositionally biased region" description="Low complexity" evidence="2">
    <location>
        <begin position="264"/>
        <end position="288"/>
    </location>
</feature>
<feature type="compositionally biased region" description="Polar residues" evidence="2">
    <location>
        <begin position="331"/>
        <end position="341"/>
    </location>
</feature>
<evidence type="ECO:0000259" key="3">
    <source>
        <dbReference type="PROSITE" id="PS50048"/>
    </source>
</evidence>
<feature type="region of interest" description="Disordered" evidence="2">
    <location>
        <begin position="1"/>
        <end position="22"/>
    </location>
</feature>
<keyword evidence="5" id="KW-1185">Reference proteome</keyword>
<evidence type="ECO:0000313" key="4">
    <source>
        <dbReference type="EMBL" id="KAH6687464.1"/>
    </source>
</evidence>
<evidence type="ECO:0000256" key="2">
    <source>
        <dbReference type="SAM" id="MobiDB-lite"/>
    </source>
</evidence>
<dbReference type="GO" id="GO:0000981">
    <property type="term" value="F:DNA-binding transcription factor activity, RNA polymerase II-specific"/>
    <property type="evidence" value="ECO:0007669"/>
    <property type="project" value="InterPro"/>
</dbReference>
<name>A0A9P8VAN5_9PEZI</name>
<dbReference type="EMBL" id="JAGSXJ010000011">
    <property type="protein sequence ID" value="KAH6687464.1"/>
    <property type="molecule type" value="Genomic_DNA"/>
</dbReference>
<organism evidence="4 5">
    <name type="scientific">Plectosphaerella plurivora</name>
    <dbReference type="NCBI Taxonomy" id="936078"/>
    <lineage>
        <taxon>Eukaryota</taxon>
        <taxon>Fungi</taxon>
        <taxon>Dikarya</taxon>
        <taxon>Ascomycota</taxon>
        <taxon>Pezizomycotina</taxon>
        <taxon>Sordariomycetes</taxon>
        <taxon>Hypocreomycetidae</taxon>
        <taxon>Glomerellales</taxon>
        <taxon>Plectosphaerellaceae</taxon>
        <taxon>Plectosphaerella</taxon>
    </lineage>
</organism>
<evidence type="ECO:0000256" key="1">
    <source>
        <dbReference type="ARBA" id="ARBA00023242"/>
    </source>
</evidence>
<dbReference type="InterPro" id="IPR001138">
    <property type="entry name" value="Zn2Cys6_DnaBD"/>
</dbReference>
<reference evidence="4" key="1">
    <citation type="journal article" date="2021" name="Nat. Commun.">
        <title>Genetic determinants of endophytism in the Arabidopsis root mycobiome.</title>
        <authorList>
            <person name="Mesny F."/>
            <person name="Miyauchi S."/>
            <person name="Thiergart T."/>
            <person name="Pickel B."/>
            <person name="Atanasova L."/>
            <person name="Karlsson M."/>
            <person name="Huettel B."/>
            <person name="Barry K.W."/>
            <person name="Haridas S."/>
            <person name="Chen C."/>
            <person name="Bauer D."/>
            <person name="Andreopoulos W."/>
            <person name="Pangilinan J."/>
            <person name="LaButti K."/>
            <person name="Riley R."/>
            <person name="Lipzen A."/>
            <person name="Clum A."/>
            <person name="Drula E."/>
            <person name="Henrissat B."/>
            <person name="Kohler A."/>
            <person name="Grigoriev I.V."/>
            <person name="Martin F.M."/>
            <person name="Hacquard S."/>
        </authorList>
    </citation>
    <scope>NUCLEOTIDE SEQUENCE</scope>
    <source>
        <strain evidence="4">MPI-SDFR-AT-0117</strain>
    </source>
</reference>
<feature type="compositionally biased region" description="Pro residues" evidence="2">
    <location>
        <begin position="181"/>
        <end position="191"/>
    </location>
</feature>
<keyword evidence="1" id="KW-0539">Nucleus</keyword>
<gene>
    <name evidence="4" type="ORF">F5X68DRAFT_190846</name>
</gene>
<dbReference type="GO" id="GO:0008270">
    <property type="term" value="F:zinc ion binding"/>
    <property type="evidence" value="ECO:0007669"/>
    <property type="project" value="InterPro"/>
</dbReference>
<dbReference type="PANTHER" id="PTHR35392">
    <property type="entry name" value="ZN(II)2CYS6 TRANSCRIPTION FACTOR (EUROFUNG)-RELATED-RELATED"/>
    <property type="match status" value="1"/>
</dbReference>
<dbReference type="AlphaFoldDB" id="A0A9P8VAN5"/>
<feature type="region of interest" description="Disordered" evidence="2">
    <location>
        <begin position="264"/>
        <end position="367"/>
    </location>
</feature>
<dbReference type="CDD" id="cd00067">
    <property type="entry name" value="GAL4"/>
    <property type="match status" value="1"/>
</dbReference>
<dbReference type="Proteomes" id="UP000770015">
    <property type="component" value="Unassembled WGS sequence"/>
</dbReference>
<evidence type="ECO:0000313" key="5">
    <source>
        <dbReference type="Proteomes" id="UP000770015"/>
    </source>
</evidence>
<dbReference type="SUPFAM" id="SSF57701">
    <property type="entry name" value="Zn2/Cys6 DNA-binding domain"/>
    <property type="match status" value="1"/>
</dbReference>
<sequence>MTSVSPRGRSPHSPNDLSSGSEYDHWDFVGYSSGSSVAFMPSPSTGSLSGYAVIGHNVGQPAATSHRSMGSPSSAANRSPVLFDMDGVGLPTSSPYQGQLMFPDQSGMVAYAGTALDPNSFMADPTAGDQFMAASLIFDDFTPSSSAQSEEALMMSADFNFMGNFSQNMGNQGMSMFAPLPNFPQPSPPIPHQANIPMHPPPQQQSPSPMSSHHEQQINFNTFQAYQPPPAHRQWTTPPSPSAAVPPHSQPQSHIIIHESSYSTSPLLSSSCGSPYHSDSTSSDLKSGSGKGSPQTSLRKVKGGKIEKKSGATAAASNSRSRESDKFVVLTPTTITASAGRTNLYEGPESTRTTQRGRKGPLADDTKESALQVRRLGACFCCKARKVRCDMVRPCSKCKKLAMTVPQIVCWQFQDFMPVLFPAMMRTHFKKDKMAAFMAENLSNIETHYTLNVELYSGPCFATVLRLPVKAFRPKNDRIMKHYHLYSGKNQMDLKEFNSAPLVLELDTAAQKDALKKAAKEYVLAMTKEQCYVSQTTDSIKHTHVPRRILEIVQEYANTTDCPMTKKALSIYGSHYVMTRHLCLTQESTTELVNASVIPRNALVMTPRVAARQIKAVVDEMLAKDMQTLFENFSKSLKPKSKREWAPCLASFLVLCLFIEAIETAAYNFVITCNEISMRENRVPEFNRKQALDVNQDVENLPFKQFAYQFHQIYQTHSRDMSTKPYNPLVDDSQLDFEGADHPAAVLKMTQQLREMIRDGEPWKELDFLTADPILKEHREAHPFPRDVSLTYTGRLISRFLLSFTDEKYIFGDEKRA</sequence>
<feature type="compositionally biased region" description="Low complexity" evidence="2">
    <location>
        <begin position="242"/>
        <end position="251"/>
    </location>
</feature>
<feature type="compositionally biased region" description="Polar residues" evidence="2">
    <location>
        <begin position="12"/>
        <end position="21"/>
    </location>
</feature>
<dbReference type="PANTHER" id="PTHR35392:SF5">
    <property type="entry name" value="ZN(2)-C6 FUNGAL-TYPE DOMAIN-CONTAINING PROTEIN"/>
    <property type="match status" value="1"/>
</dbReference>
<dbReference type="InterPro" id="IPR052973">
    <property type="entry name" value="Fungal_sec-metab_reg_TF"/>
</dbReference>
<dbReference type="OrthoDB" id="4226666at2759"/>
<feature type="region of interest" description="Disordered" evidence="2">
    <location>
        <begin position="227"/>
        <end position="251"/>
    </location>
</feature>